<dbReference type="RefSeq" id="WP_106154035.1">
    <property type="nucleotide sequence ID" value="NZ_PVTS01000015.1"/>
</dbReference>
<feature type="transmembrane region" description="Helical" evidence="1">
    <location>
        <begin position="56"/>
        <end position="75"/>
    </location>
</feature>
<accession>A0A2T0XBT8</accession>
<keyword evidence="1" id="KW-0472">Membrane</keyword>
<feature type="transmembrane region" description="Helical" evidence="1">
    <location>
        <begin position="30"/>
        <end position="49"/>
    </location>
</feature>
<proteinExistence type="predicted"/>
<keyword evidence="3" id="KW-1185">Reference proteome</keyword>
<keyword evidence="1" id="KW-1133">Transmembrane helix</keyword>
<evidence type="ECO:0000313" key="2">
    <source>
        <dbReference type="EMBL" id="RCW37585.1"/>
    </source>
</evidence>
<evidence type="ECO:0000256" key="1">
    <source>
        <dbReference type="SAM" id="Phobius"/>
    </source>
</evidence>
<dbReference type="Proteomes" id="UP000252733">
    <property type="component" value="Unassembled WGS sequence"/>
</dbReference>
<protein>
    <submittedName>
        <fullName evidence="2">Uncharacterized protein</fullName>
    </submittedName>
</protein>
<dbReference type="AlphaFoldDB" id="A0A2T0XBT8"/>
<feature type="transmembrane region" description="Helical" evidence="1">
    <location>
        <begin position="7"/>
        <end position="24"/>
    </location>
</feature>
<organism evidence="2 3">
    <name type="scientific">Marinilabilia salmonicolor</name>
    <dbReference type="NCBI Taxonomy" id="989"/>
    <lineage>
        <taxon>Bacteria</taxon>
        <taxon>Pseudomonadati</taxon>
        <taxon>Bacteroidota</taxon>
        <taxon>Bacteroidia</taxon>
        <taxon>Marinilabiliales</taxon>
        <taxon>Marinilabiliaceae</taxon>
        <taxon>Marinilabilia</taxon>
    </lineage>
</organism>
<evidence type="ECO:0000313" key="3">
    <source>
        <dbReference type="Proteomes" id="UP000252733"/>
    </source>
</evidence>
<dbReference type="EMBL" id="QPIZ01000005">
    <property type="protein sequence ID" value="RCW37585.1"/>
    <property type="molecule type" value="Genomic_DNA"/>
</dbReference>
<sequence length="121" mass="13574">MKLHTISLIHGIILMIFGIWSHLWPESPSPTALIPVIFGAFILVLNKGVKNYRKGISNAVMVLTFLILAGLIFPLTGALERGDTPALVRVLIMMTASLISLIFFVKRFINDRIRDDKKPEF</sequence>
<dbReference type="OrthoDB" id="1123083at2"/>
<comment type="caution">
    <text evidence="2">The sequence shown here is derived from an EMBL/GenBank/DDBJ whole genome shotgun (WGS) entry which is preliminary data.</text>
</comment>
<feature type="transmembrane region" description="Helical" evidence="1">
    <location>
        <begin position="87"/>
        <end position="105"/>
    </location>
</feature>
<name>A0A2T0XBT8_9BACT</name>
<reference evidence="2 3" key="1">
    <citation type="submission" date="2018-07" db="EMBL/GenBank/DDBJ databases">
        <title>Freshwater and sediment microbial communities from various areas in North America, analyzing microbe dynamics in response to fracking.</title>
        <authorList>
            <person name="Lamendella R."/>
        </authorList>
    </citation>
    <scope>NUCLEOTIDE SEQUENCE [LARGE SCALE GENOMIC DNA]</scope>
    <source>
        <strain evidence="2 3">160A</strain>
    </source>
</reference>
<gene>
    <name evidence="2" type="ORF">DFO77_10593</name>
</gene>
<keyword evidence="1" id="KW-0812">Transmembrane</keyword>